<gene>
    <name evidence="14" type="ORF">KABA2_10S02706</name>
</gene>
<dbReference type="InterPro" id="IPR048540">
    <property type="entry name" value="Rrn7_cyclin_N"/>
</dbReference>
<keyword evidence="7" id="KW-0238">DNA-binding</keyword>
<dbReference type="RefSeq" id="XP_041408435.1">
    <property type="nucleotide sequence ID" value="XM_041552501.1"/>
</dbReference>
<keyword evidence="4" id="KW-0863">Zinc-finger</keyword>
<dbReference type="GO" id="GO:0070860">
    <property type="term" value="C:RNA polymerase I core factor complex"/>
    <property type="evidence" value="ECO:0007669"/>
    <property type="project" value="InterPro"/>
</dbReference>
<evidence type="ECO:0000256" key="10">
    <source>
        <dbReference type="SAM" id="MobiDB-lite"/>
    </source>
</evidence>
<evidence type="ECO:0000259" key="13">
    <source>
        <dbReference type="Pfam" id="PF20645"/>
    </source>
</evidence>
<feature type="domain" description="RRN7-type" evidence="11">
    <location>
        <begin position="5"/>
        <end position="37"/>
    </location>
</feature>
<evidence type="ECO:0000256" key="1">
    <source>
        <dbReference type="ARBA" id="ARBA00004604"/>
    </source>
</evidence>
<accession>A0A8H2VJM1</accession>
<evidence type="ECO:0000256" key="7">
    <source>
        <dbReference type="ARBA" id="ARBA00023125"/>
    </source>
</evidence>
<evidence type="ECO:0000256" key="9">
    <source>
        <dbReference type="ARBA" id="ARBA00023242"/>
    </source>
</evidence>
<keyword evidence="3" id="KW-0479">Metal-binding</keyword>
<dbReference type="OrthoDB" id="428577at2759"/>
<proteinExistence type="inferred from homology"/>
<evidence type="ECO:0000259" key="12">
    <source>
        <dbReference type="Pfam" id="PF20644"/>
    </source>
</evidence>
<keyword evidence="5" id="KW-0862">Zinc</keyword>
<evidence type="ECO:0000313" key="14">
    <source>
        <dbReference type="EMBL" id="CAB4256591.1"/>
    </source>
</evidence>
<feature type="region of interest" description="Disordered" evidence="10">
    <location>
        <begin position="146"/>
        <end position="167"/>
    </location>
</feature>
<dbReference type="GO" id="GO:0001164">
    <property type="term" value="F:RNA polymerase I core promoter sequence-specific DNA binding"/>
    <property type="evidence" value="ECO:0007669"/>
    <property type="project" value="InterPro"/>
</dbReference>
<feature type="domain" description="Rrn7/TAF1B N-terminal cyclin" evidence="12">
    <location>
        <begin position="102"/>
        <end position="232"/>
    </location>
</feature>
<comment type="similarity">
    <text evidence="2">Belongs to the RRN7/TAF1B family.</text>
</comment>
<dbReference type="Pfam" id="PF20645">
    <property type="entry name" value="Rrn7_cyclin_C"/>
    <property type="match status" value="1"/>
</dbReference>
<dbReference type="GeneID" id="64859678"/>
<dbReference type="AlphaFoldDB" id="A0A8H2VJM1"/>
<keyword evidence="6" id="KW-0805">Transcription regulation</keyword>
<evidence type="ECO:0000256" key="4">
    <source>
        <dbReference type="ARBA" id="ARBA00022771"/>
    </source>
</evidence>
<comment type="subcellular location">
    <subcellularLocation>
        <location evidence="1">Nucleus</location>
        <location evidence="1">Nucleolus</location>
    </subcellularLocation>
</comment>
<evidence type="ECO:0000259" key="11">
    <source>
        <dbReference type="Pfam" id="PF11781"/>
    </source>
</evidence>
<evidence type="ECO:0000313" key="15">
    <source>
        <dbReference type="Proteomes" id="UP000644660"/>
    </source>
</evidence>
<keyword evidence="9" id="KW-0539">Nucleus</keyword>
<evidence type="ECO:0000256" key="8">
    <source>
        <dbReference type="ARBA" id="ARBA00023163"/>
    </source>
</evidence>
<dbReference type="InterPro" id="IPR048538">
    <property type="entry name" value="Rrn7_cyclin_C"/>
</dbReference>
<dbReference type="Proteomes" id="UP000644660">
    <property type="component" value="Unassembled WGS sequence"/>
</dbReference>
<dbReference type="PANTHER" id="PTHR31576:SF2">
    <property type="entry name" value="TATA BOX-BINDING PROTEIN-ASSOCIATED FACTOR RNA POLYMERASE I SUBUNIT B"/>
    <property type="match status" value="1"/>
</dbReference>
<dbReference type="GO" id="GO:0042790">
    <property type="term" value="P:nucleolar large rRNA transcription by RNA polymerase I"/>
    <property type="evidence" value="ECO:0007669"/>
    <property type="project" value="TreeGrafter"/>
</dbReference>
<evidence type="ECO:0000256" key="6">
    <source>
        <dbReference type="ARBA" id="ARBA00023015"/>
    </source>
</evidence>
<dbReference type="PANTHER" id="PTHR31576">
    <property type="entry name" value="TATA BOX-BINDING PROTEIN-ASSOCIATED FACTOR RNA POLYMERASE I SUBUNIT B"/>
    <property type="match status" value="1"/>
</dbReference>
<dbReference type="EMBL" id="CAEFZW010000010">
    <property type="protein sequence ID" value="CAB4256591.1"/>
    <property type="molecule type" value="Genomic_DNA"/>
</dbReference>
<dbReference type="Pfam" id="PF11781">
    <property type="entry name" value="Zn_ribbon_RRN7"/>
    <property type="match status" value="1"/>
</dbReference>
<evidence type="ECO:0000256" key="5">
    <source>
        <dbReference type="ARBA" id="ARBA00022833"/>
    </source>
</evidence>
<reference evidence="14 15" key="1">
    <citation type="submission" date="2020-05" db="EMBL/GenBank/DDBJ databases">
        <authorList>
            <person name="Casaregola S."/>
            <person name="Devillers H."/>
            <person name="Grondin C."/>
        </authorList>
    </citation>
    <scope>NUCLEOTIDE SEQUENCE [LARGE SCALE GENOMIC DNA]</scope>
    <source>
        <strain evidence="14 15">CLIB 1767</strain>
    </source>
</reference>
<dbReference type="Pfam" id="PF20644">
    <property type="entry name" value="Rrn7_cyclin_N"/>
    <property type="match status" value="1"/>
</dbReference>
<comment type="caution">
    <text evidence="14">The sequence shown here is derived from an EMBL/GenBank/DDBJ whole genome shotgun (WGS) entry which is preliminary data.</text>
</comment>
<sequence>MSTFIRGPVCGIDNCPSQLWRIIAGRRTCQYGHVMEGDVEFNDDEDNMANAGVITRRLNLTTGATGNFQSSFNNSQLNHSQNASKDKKVYGEKARKLFLRSFQYILRHQVSWLMKEQNFPEQFEDTVKIIWMEHLKIMNNDRGENSEFFSNGDNDTDRYTTQEDLSDSGDIDSERAWSFHGVTRLKLSIHSMIAILYLAAVHLGLPVYINDFTRFICATTFPYYKANHILPKVWRDKLPNYYLGVLSGKKIPKDGQLINKIVFTCTKIHFHRKFNCEVNIKILILKEIISIKLPPEFFLFTTSIIRLIEGEETFSLLESDNITFTSYHRFPEIRAISYLILAVRLVLICDEPSDGKFLYPTDWITSIVGGIDSGTMNIEDRMTGLFYPSLDDETTYKDDDPYNWTEDSTSSFLDWVEKVYLSTGQRYGDSNEENKALTIDQRIAKRKLEKIVPLESDSFPRVFRDSNPVSTVEKLQENFIKLSKLREIDNINEDMSHTHNHRFNVICQLEEKLIHDISPQFGFSDIKLKSAIRIIERHCITTIKHK</sequence>
<keyword evidence="15" id="KW-1185">Reference proteome</keyword>
<evidence type="ECO:0000256" key="2">
    <source>
        <dbReference type="ARBA" id="ARBA00006899"/>
    </source>
</evidence>
<protein>
    <submittedName>
        <fullName evidence="14">Similar to Saccharomyces cerevisiae YJL025W RRN7 Component of the core factor (CF) rDNA transcription factor complex</fullName>
    </submittedName>
</protein>
<organism evidence="14 15">
    <name type="scientific">Maudiozyma barnettii</name>
    <dbReference type="NCBI Taxonomy" id="61262"/>
    <lineage>
        <taxon>Eukaryota</taxon>
        <taxon>Fungi</taxon>
        <taxon>Dikarya</taxon>
        <taxon>Ascomycota</taxon>
        <taxon>Saccharomycotina</taxon>
        <taxon>Saccharomycetes</taxon>
        <taxon>Saccharomycetales</taxon>
        <taxon>Saccharomycetaceae</taxon>
        <taxon>Maudiozyma</taxon>
    </lineage>
</organism>
<feature type="domain" description="Rrn7/TAF1B C-terminal cyclin" evidence="13">
    <location>
        <begin position="251"/>
        <end position="418"/>
    </location>
</feature>
<dbReference type="InterPro" id="IPR033599">
    <property type="entry name" value="TAF1B/Rrn7"/>
</dbReference>
<name>A0A8H2VJM1_9SACH</name>
<dbReference type="InterPro" id="IPR021752">
    <property type="entry name" value="TF_Rrn7_Zf"/>
</dbReference>
<evidence type="ECO:0000256" key="3">
    <source>
        <dbReference type="ARBA" id="ARBA00022723"/>
    </source>
</evidence>
<keyword evidence="8" id="KW-0804">Transcription</keyword>
<dbReference type="GO" id="GO:0008270">
    <property type="term" value="F:zinc ion binding"/>
    <property type="evidence" value="ECO:0007669"/>
    <property type="project" value="UniProtKB-KW"/>
</dbReference>